<keyword evidence="1" id="KW-0732">Signal</keyword>
<dbReference type="AlphaFoldDB" id="A0A375HUE6"/>
<geneLocation type="plasmid" evidence="6">
    <name>cbm2636p</name>
</geneLocation>
<keyword evidence="5" id="KW-0614">Plasmid</keyword>
<geneLocation type="plasmid" evidence="7">
    <name>cbm2589_p</name>
</geneLocation>
<dbReference type="Proteomes" id="UP000254259">
    <property type="component" value="Plasmid CBM2636p"/>
</dbReference>
<geneLocation type="plasmid" evidence="9">
    <name>cbm2594_p</name>
</geneLocation>
<dbReference type="GeneID" id="29763685"/>
<evidence type="ECO:0000313" key="6">
    <source>
        <dbReference type="Proteomes" id="UP000254259"/>
    </source>
</evidence>
<evidence type="ECO:0000313" key="8">
    <source>
        <dbReference type="Proteomes" id="UP000257016"/>
    </source>
</evidence>
<dbReference type="SUPFAM" id="SSF53955">
    <property type="entry name" value="Lysozyme-like"/>
    <property type="match status" value="1"/>
</dbReference>
<geneLocation type="plasmid" evidence="8">
    <name>cbm2586_p</name>
</geneLocation>
<dbReference type="InterPro" id="IPR035437">
    <property type="entry name" value="SNase_OB-fold_sf"/>
</dbReference>
<evidence type="ECO:0000313" key="7">
    <source>
        <dbReference type="Proteomes" id="UP000256297"/>
    </source>
</evidence>
<geneLocation type="plasmid" evidence="5">
    <name>CBM2636p</name>
</geneLocation>
<evidence type="ECO:0000313" key="9">
    <source>
        <dbReference type="Proteomes" id="UP000257139"/>
    </source>
</evidence>
<accession>A0A375HUE6</accession>
<dbReference type="Proteomes" id="UP000257139">
    <property type="component" value="Plasmid CBM2594_p"/>
</dbReference>
<dbReference type="EMBL" id="OGUU01000039">
    <property type="protein sequence ID" value="SPC25439.1"/>
    <property type="molecule type" value="Genomic_DNA"/>
</dbReference>
<dbReference type="EMBL" id="OFSP01000041">
    <property type="protein sequence ID" value="SOY75244.1"/>
    <property type="molecule type" value="Genomic_DNA"/>
</dbReference>
<feature type="signal peptide" evidence="1">
    <location>
        <begin position="1"/>
        <end position="22"/>
    </location>
</feature>
<evidence type="ECO:0000313" key="2">
    <source>
        <dbReference type="EMBL" id="SOY75244.1"/>
    </source>
</evidence>
<name>A0A375HUE6_9BURK</name>
<dbReference type="OMA" id="WCYHGKR"/>
<evidence type="ECO:0000313" key="4">
    <source>
        <dbReference type="EMBL" id="SPC25439.1"/>
    </source>
</evidence>
<dbReference type="EMBL" id="LT984815">
    <property type="protein sequence ID" value="SPD69332.1"/>
    <property type="molecule type" value="Genomic_DNA"/>
</dbReference>
<dbReference type="Proteomes" id="UP000257016">
    <property type="component" value="Unassembled WGS sequence"/>
</dbReference>
<organism evidence="2 7">
    <name type="scientific">Cupriavidus taiwanensis</name>
    <dbReference type="NCBI Taxonomy" id="164546"/>
    <lineage>
        <taxon>Bacteria</taxon>
        <taxon>Pseudomonadati</taxon>
        <taxon>Pseudomonadota</taxon>
        <taxon>Betaproteobacteria</taxon>
        <taxon>Burkholderiales</taxon>
        <taxon>Burkholderiaceae</taxon>
        <taxon>Cupriavidus</taxon>
    </lineage>
</organism>
<dbReference type="Proteomes" id="UP000256297">
    <property type="component" value="Plasmid CBM2589_p"/>
</dbReference>
<gene>
    <name evidence="2" type="primary">trbN</name>
    <name evidence="3" type="ORF">CBM2586_P100017</name>
    <name evidence="2" type="ORF">CBM2589_P100017</name>
    <name evidence="4" type="ORF">CBM2594_P40018</name>
    <name evidence="5" type="ORF">CBM2636_P20019</name>
</gene>
<reference evidence="6 7" key="1">
    <citation type="submission" date="2018-01" db="EMBL/GenBank/DDBJ databases">
        <authorList>
            <person name="Clerissi C."/>
        </authorList>
    </citation>
    <scope>NUCLEOTIDE SEQUENCE [LARGE SCALE GENOMIC DNA]</scope>
    <source>
        <strain evidence="3">Cupriavidus taiwanensis LMG 19430</strain>
        <strain evidence="2">Cupriavidus taiwanensis STM 3521</strain>
        <strain evidence="4">Cupriavidus taiwanensis STM 6021</strain>
        <strain evidence="5">Cupriavidus taiwanensis SWF 66322</strain>
        <plasmid evidence="8">cbm2586_p</plasmid>
        <plasmid evidence="7">cbm2589_p</plasmid>
        <plasmid evidence="9">cbm2594_p</plasmid>
        <plasmid evidence="5">CBM2636p</plasmid>
        <plasmid evidence="6">cbm2636p</plasmid>
    </source>
</reference>
<evidence type="ECO:0000256" key="1">
    <source>
        <dbReference type="SAM" id="SignalP"/>
    </source>
</evidence>
<dbReference type="InterPro" id="IPR023346">
    <property type="entry name" value="Lysozyme-like_dom_sf"/>
</dbReference>
<dbReference type="RefSeq" id="WP_012354566.1">
    <property type="nucleotide sequence ID" value="NZ_CBCRZP010000053.1"/>
</dbReference>
<evidence type="ECO:0000313" key="5">
    <source>
        <dbReference type="EMBL" id="SPD69332.1"/>
    </source>
</evidence>
<dbReference type="SUPFAM" id="SSF50199">
    <property type="entry name" value="Staphylococcal nuclease"/>
    <property type="match status" value="1"/>
</dbReference>
<evidence type="ECO:0000313" key="3">
    <source>
        <dbReference type="EMBL" id="SOY77323.1"/>
    </source>
</evidence>
<sequence>MTKRLAGMLWLAAGLITAGAQAATIDAVISPTAIVVKVDGQARLHTMEGKPVLYCGLDAFLAWSARLLGAQVDAGAEAGPVVTLAGKPVPITALLVREGWLRPSALNDAAQEAIAERRGGWACAPKTEPFAQMGGRVDPKITAGIAMNESSYRGRPWPWTLNVAGRGMFFSTREEAYAAINRLLANQRCDFDVGLMQVNWCYHGKRFASPWEALAPATNIRVAEDILAENLQRSGSPMKAVAWYHSANPERGGPYFSRFMKHVAQFQ</sequence>
<dbReference type="EMBL" id="OFSN01000029">
    <property type="protein sequence ID" value="SOY77323.1"/>
    <property type="molecule type" value="Genomic_DNA"/>
</dbReference>
<proteinExistence type="predicted"/>
<feature type="chain" id="PRO_5044074536" evidence="1">
    <location>
        <begin position="23"/>
        <end position="267"/>
    </location>
</feature>
<protein>
    <submittedName>
        <fullName evidence="5">Type IV secretory pathway, lytic transglycosylase exported protein</fullName>
    </submittedName>
    <submittedName>
        <fullName evidence="2">Type IV secretory pathway, putative lytic transglycosylase putative exported protein</fullName>
    </submittedName>
</protein>